<proteinExistence type="predicted"/>
<evidence type="ECO:0000313" key="1">
    <source>
        <dbReference type="EMBL" id="MFG6448801.1"/>
    </source>
</evidence>
<reference evidence="1 2" key="1">
    <citation type="submission" date="2024-08" db="EMBL/GenBank/DDBJ databases">
        <authorList>
            <person name="Lu H."/>
        </authorList>
    </citation>
    <scope>NUCLEOTIDE SEQUENCE [LARGE SCALE GENOMIC DNA]</scope>
    <source>
        <strain evidence="1 2">BYS180W</strain>
    </source>
</reference>
<protein>
    <recommendedName>
        <fullName evidence="3">Peptidase M61 catalytic domain-containing protein</fullName>
    </recommendedName>
</protein>
<gene>
    <name evidence="1" type="ORF">ACG0Z6_11200</name>
</gene>
<keyword evidence="2" id="KW-1185">Reference proteome</keyword>
<dbReference type="EMBL" id="JBIGHZ010000004">
    <property type="protein sequence ID" value="MFG6448801.1"/>
    <property type="molecule type" value="Genomic_DNA"/>
</dbReference>
<accession>A0ABW7FWX1</accession>
<sequence length="633" mass="68166">MTTTTPAGVPGAVLGRQACARAGQGVVAMVVWGKRLGRLAALVCGAAALGAWCEASAAPAVAPVLIELAWQAGPEPRLLLSYTPPPGVRTLRLPNDSAAAREVWREWVRPADACSRWNAADSQLELQAPCSAARFTVEPRLLMRPAVYQAAQPLGEGGAQGVLLHTGFWVAAAPGAGLRWRWLPPAGEGALVLQRGRVHRAEAVQGAVEELIPAAAVDALLSHPEESAHWRAAGAAQYVALGRLQLQTFDAGVLLHDDQVDPARRQAVLASLQQAAKALQQAYGQPLREPAAVVLTAAAPPGFQADVSDGHIMRLRLPLDPQHLALQELQRYLLHEATHWWNMGLYRSDDRYPWLHEGHAEWASLLLMQQAAALSPQALLRFLDEALNRCLVRRAEHAAATLAQGYHAHEDPYACGLVLMLGAQLQRAAGRPRAPGWAWADLATLHRQAPSSGVSQADFARWADLGAATGPMQQLLGSNQQGFAQGFTALMKPWLQAQDLSPSDDAQLPWALRELLALDLAKQLLSASCEGELPLQATPGGLLLPRRMRCQRLLPGQFIVRLQGIHLLDQPLAAAQAVRQACATGQTLRAGQGIHESPLQCPTTWTDPPVRQLWHWRPEVVQGVGLMGASQSD</sequence>
<evidence type="ECO:0000313" key="2">
    <source>
        <dbReference type="Proteomes" id="UP001606099"/>
    </source>
</evidence>
<organism evidence="1 2">
    <name type="scientific">Roseateles rivi</name>
    <dbReference type="NCBI Taxonomy" id="3299028"/>
    <lineage>
        <taxon>Bacteria</taxon>
        <taxon>Pseudomonadati</taxon>
        <taxon>Pseudomonadota</taxon>
        <taxon>Betaproteobacteria</taxon>
        <taxon>Burkholderiales</taxon>
        <taxon>Sphaerotilaceae</taxon>
        <taxon>Roseateles</taxon>
    </lineage>
</organism>
<evidence type="ECO:0008006" key="3">
    <source>
        <dbReference type="Google" id="ProtNLM"/>
    </source>
</evidence>
<comment type="caution">
    <text evidence="1">The sequence shown here is derived from an EMBL/GenBank/DDBJ whole genome shotgun (WGS) entry which is preliminary data.</text>
</comment>
<dbReference type="RefSeq" id="WP_394461387.1">
    <property type="nucleotide sequence ID" value="NZ_JBIGHZ010000004.1"/>
</dbReference>
<name>A0ABW7FWX1_9BURK</name>
<dbReference type="Proteomes" id="UP001606099">
    <property type="component" value="Unassembled WGS sequence"/>
</dbReference>